<feature type="transmembrane region" description="Helical" evidence="2">
    <location>
        <begin position="18"/>
        <end position="37"/>
    </location>
</feature>
<keyword evidence="2" id="KW-0472">Membrane</keyword>
<dbReference type="EnsemblPlants" id="KQK95339">
    <property type="protein sequence ID" value="KQK95339"/>
    <property type="gene ID" value="SETIT_027091mg"/>
</dbReference>
<dbReference type="HOGENOM" id="CLU_2403754_0_0_1"/>
<dbReference type="eggNOG" id="ENOG502R7FG">
    <property type="taxonomic scope" value="Eukaryota"/>
</dbReference>
<reference evidence="4" key="1">
    <citation type="journal article" date="2012" name="Nat. Biotechnol.">
        <title>Reference genome sequence of the model plant Setaria.</title>
        <authorList>
            <person name="Bennetzen J.L."/>
            <person name="Schmutz J."/>
            <person name="Wang H."/>
            <person name="Percifield R."/>
            <person name="Hawkins J."/>
            <person name="Pontaroli A.C."/>
            <person name="Estep M."/>
            <person name="Feng L."/>
            <person name="Vaughn J.N."/>
            <person name="Grimwood J."/>
            <person name="Jenkins J."/>
            <person name="Barry K."/>
            <person name="Lindquist E."/>
            <person name="Hellsten U."/>
            <person name="Deshpande S."/>
            <person name="Wang X."/>
            <person name="Wu X."/>
            <person name="Mitros T."/>
            <person name="Triplett J."/>
            <person name="Yang X."/>
            <person name="Ye C.Y."/>
            <person name="Mauro-Herrera M."/>
            <person name="Wang L."/>
            <person name="Li P."/>
            <person name="Sharma M."/>
            <person name="Sharma R."/>
            <person name="Ronald P.C."/>
            <person name="Panaud O."/>
            <person name="Kellogg E.A."/>
            <person name="Brutnell T.P."/>
            <person name="Doust A.N."/>
            <person name="Tuskan G.A."/>
            <person name="Rokhsar D."/>
            <person name="Devos K.M."/>
        </authorList>
    </citation>
    <scope>NUCLEOTIDE SEQUENCE [LARGE SCALE GENOMIC DNA]</scope>
    <source>
        <strain evidence="4">cv. Yugu1</strain>
    </source>
</reference>
<evidence type="ECO:0000256" key="2">
    <source>
        <dbReference type="SAM" id="Phobius"/>
    </source>
</evidence>
<evidence type="ECO:0000313" key="4">
    <source>
        <dbReference type="Proteomes" id="UP000004995"/>
    </source>
</evidence>
<proteinExistence type="predicted"/>
<evidence type="ECO:0000313" key="3">
    <source>
        <dbReference type="EnsemblPlants" id="KQK95339"/>
    </source>
</evidence>
<dbReference type="InParanoid" id="K3ZKI5"/>
<keyword evidence="2" id="KW-1133">Transmembrane helix</keyword>
<feature type="compositionally biased region" description="Basic and acidic residues" evidence="1">
    <location>
        <begin position="60"/>
        <end position="74"/>
    </location>
</feature>
<protein>
    <submittedName>
        <fullName evidence="3">Uncharacterized protein</fullName>
    </submittedName>
</protein>
<evidence type="ECO:0000256" key="1">
    <source>
        <dbReference type="SAM" id="MobiDB-lite"/>
    </source>
</evidence>
<feature type="region of interest" description="Disordered" evidence="1">
    <location>
        <begin position="40"/>
        <end position="74"/>
    </location>
</feature>
<reference evidence="3" key="2">
    <citation type="submission" date="2018-08" db="UniProtKB">
        <authorList>
            <consortium name="EnsemblPlants"/>
        </authorList>
    </citation>
    <scope>IDENTIFICATION</scope>
    <source>
        <strain evidence="3">Yugu1</strain>
    </source>
</reference>
<sequence length="93" mass="10291">MVRNQKEKSEEPWVGRRILGVAFAGVVAVAAGAFVMLSRNGDGAEQEQTAGRTMKGPDTSGERISRNKFEEDPKRYFKTCRQKGPKAAVDDFK</sequence>
<organism evidence="3 4">
    <name type="scientific">Setaria italica</name>
    <name type="common">Foxtail millet</name>
    <name type="synonym">Panicum italicum</name>
    <dbReference type="NCBI Taxonomy" id="4555"/>
    <lineage>
        <taxon>Eukaryota</taxon>
        <taxon>Viridiplantae</taxon>
        <taxon>Streptophyta</taxon>
        <taxon>Embryophyta</taxon>
        <taxon>Tracheophyta</taxon>
        <taxon>Spermatophyta</taxon>
        <taxon>Magnoliopsida</taxon>
        <taxon>Liliopsida</taxon>
        <taxon>Poales</taxon>
        <taxon>Poaceae</taxon>
        <taxon>PACMAD clade</taxon>
        <taxon>Panicoideae</taxon>
        <taxon>Panicodae</taxon>
        <taxon>Paniceae</taxon>
        <taxon>Cenchrinae</taxon>
        <taxon>Setaria</taxon>
    </lineage>
</organism>
<dbReference type="AlphaFoldDB" id="K3ZKI5"/>
<keyword evidence="2" id="KW-0812">Transmembrane</keyword>
<keyword evidence="4" id="KW-1185">Reference proteome</keyword>
<dbReference type="OMA" id="TRTMKAP"/>
<dbReference type="Gramene" id="KQK95339">
    <property type="protein sequence ID" value="KQK95339"/>
    <property type="gene ID" value="SETIT_027091mg"/>
</dbReference>
<accession>K3ZKI5</accession>
<dbReference type="EMBL" id="AGNK02005141">
    <property type="status" value="NOT_ANNOTATED_CDS"/>
    <property type="molecule type" value="Genomic_DNA"/>
</dbReference>
<name>K3ZKI5_SETIT</name>
<dbReference type="FunCoup" id="K3ZKI5">
    <property type="interactions" value="6"/>
</dbReference>
<dbReference type="Proteomes" id="UP000004995">
    <property type="component" value="Unassembled WGS sequence"/>
</dbReference>